<dbReference type="InterPro" id="IPR003607">
    <property type="entry name" value="HD/PDEase_dom"/>
</dbReference>
<dbReference type="CDD" id="cd00077">
    <property type="entry name" value="HDc"/>
    <property type="match status" value="1"/>
</dbReference>
<dbReference type="PANTHER" id="PTHR33525">
    <property type="match status" value="1"/>
</dbReference>
<organism evidence="2">
    <name type="scientific">marine sediment metagenome</name>
    <dbReference type="NCBI Taxonomy" id="412755"/>
    <lineage>
        <taxon>unclassified sequences</taxon>
        <taxon>metagenomes</taxon>
        <taxon>ecological metagenomes</taxon>
    </lineage>
</organism>
<dbReference type="SMART" id="SM00471">
    <property type="entry name" value="HDc"/>
    <property type="match status" value="1"/>
</dbReference>
<dbReference type="PROSITE" id="PS51833">
    <property type="entry name" value="HDOD"/>
    <property type="match status" value="1"/>
</dbReference>
<name>A0A0F9AIP0_9ZZZZ</name>
<sequence>MNDNSLVKLNRYIDSMPSLSITVSKIIEVTKNPQATAKDLNRVISLDPVLVGKVLKLINSAYYGLQNKVTSLVTAIIMLGMNTIKNLALSTAVLGNMKRDSSFKALNIDGFWRHSIGVGVLSKLIASKIGVPAIKKEEYFIGGLLHDIGKIPLNELFEESYMKAIRAADIKKAKLADMEKEFIGITHTEVGKMIAEKWNLMDETFECILHHHDPNMASEKNYKLVTSVHIADIYCNMNQVGFSGSRHVDQIGEHLLESIGINEALLEDLFDSMSAELDKASVFLKVSGQ</sequence>
<dbReference type="InterPro" id="IPR006675">
    <property type="entry name" value="HDIG_dom"/>
</dbReference>
<gene>
    <name evidence="2" type="ORF">LCGC14_2907820</name>
</gene>
<accession>A0A0F9AIP0</accession>
<dbReference type="InterPro" id="IPR013976">
    <property type="entry name" value="HDOD"/>
</dbReference>
<dbReference type="Pfam" id="PF08668">
    <property type="entry name" value="HDOD"/>
    <property type="match status" value="1"/>
</dbReference>
<protein>
    <recommendedName>
        <fullName evidence="1">HDOD domain-containing protein</fullName>
    </recommendedName>
</protein>
<reference evidence="2" key="1">
    <citation type="journal article" date="2015" name="Nature">
        <title>Complex archaea that bridge the gap between prokaryotes and eukaryotes.</title>
        <authorList>
            <person name="Spang A."/>
            <person name="Saw J.H."/>
            <person name="Jorgensen S.L."/>
            <person name="Zaremba-Niedzwiedzka K."/>
            <person name="Martijn J."/>
            <person name="Lind A.E."/>
            <person name="van Eijk R."/>
            <person name="Schleper C."/>
            <person name="Guy L."/>
            <person name="Ettema T.J."/>
        </authorList>
    </citation>
    <scope>NUCLEOTIDE SEQUENCE</scope>
</reference>
<dbReference type="InterPro" id="IPR052340">
    <property type="entry name" value="RNase_Y/CdgJ"/>
</dbReference>
<proteinExistence type="predicted"/>
<feature type="domain" description="HDOD" evidence="1">
    <location>
        <begin position="16"/>
        <end position="214"/>
    </location>
</feature>
<evidence type="ECO:0000259" key="1">
    <source>
        <dbReference type="PROSITE" id="PS51833"/>
    </source>
</evidence>
<dbReference type="AlphaFoldDB" id="A0A0F9AIP0"/>
<dbReference type="PANTHER" id="PTHR33525:SF3">
    <property type="entry name" value="RIBONUCLEASE Y"/>
    <property type="match status" value="1"/>
</dbReference>
<dbReference type="Gene3D" id="1.10.3210.10">
    <property type="entry name" value="Hypothetical protein af1432"/>
    <property type="match status" value="1"/>
</dbReference>
<dbReference type="NCBIfam" id="TIGR00277">
    <property type="entry name" value="HDIG"/>
    <property type="match status" value="1"/>
</dbReference>
<dbReference type="SUPFAM" id="SSF109604">
    <property type="entry name" value="HD-domain/PDEase-like"/>
    <property type="match status" value="1"/>
</dbReference>
<dbReference type="EMBL" id="LAZR01057448">
    <property type="protein sequence ID" value="KKK72046.1"/>
    <property type="molecule type" value="Genomic_DNA"/>
</dbReference>
<comment type="caution">
    <text evidence="2">The sequence shown here is derived from an EMBL/GenBank/DDBJ whole genome shotgun (WGS) entry which is preliminary data.</text>
</comment>
<evidence type="ECO:0000313" key="2">
    <source>
        <dbReference type="EMBL" id="KKK72046.1"/>
    </source>
</evidence>